<name>A0A6C0DJR0_9ZZZZ</name>
<evidence type="ECO:0000313" key="1">
    <source>
        <dbReference type="EMBL" id="QHT16793.1"/>
    </source>
</evidence>
<dbReference type="AlphaFoldDB" id="A0A6C0DJR0"/>
<dbReference type="EMBL" id="MN739626">
    <property type="protein sequence ID" value="QHT16793.1"/>
    <property type="molecule type" value="Genomic_DNA"/>
</dbReference>
<organism evidence="1">
    <name type="scientific">viral metagenome</name>
    <dbReference type="NCBI Taxonomy" id="1070528"/>
    <lineage>
        <taxon>unclassified sequences</taxon>
        <taxon>metagenomes</taxon>
        <taxon>organismal metagenomes</taxon>
    </lineage>
</organism>
<protein>
    <recommendedName>
        <fullName evidence="2">DNA-directed RNA polymerase M/15kDa subunit domain-containing protein</fullName>
    </recommendedName>
</protein>
<proteinExistence type="predicted"/>
<evidence type="ECO:0008006" key="2">
    <source>
        <dbReference type="Google" id="ProtNLM"/>
    </source>
</evidence>
<reference evidence="1" key="1">
    <citation type="journal article" date="2020" name="Nature">
        <title>Giant virus diversity and host interactions through global metagenomics.</title>
        <authorList>
            <person name="Schulz F."/>
            <person name="Roux S."/>
            <person name="Paez-Espino D."/>
            <person name="Jungbluth S."/>
            <person name="Walsh D.A."/>
            <person name="Denef V.J."/>
            <person name="McMahon K.D."/>
            <person name="Konstantinidis K.T."/>
            <person name="Eloe-Fadrosh E.A."/>
            <person name="Kyrpides N.C."/>
            <person name="Woyke T."/>
        </authorList>
    </citation>
    <scope>NUCLEOTIDE SEQUENCE</scope>
    <source>
        <strain evidence="1">GVMAG-M-3300023174-189</strain>
    </source>
</reference>
<dbReference type="Gene3D" id="2.20.25.10">
    <property type="match status" value="1"/>
</dbReference>
<sequence length="124" mass="14074">MKFCPTCKYYLYLRPAASDTDPTSSDLARQCVNCGYMERETTGGLISETMVQQKSSEAFKIMINEFTKQDNTLPHIKTIPCPKETCPTNEGSTDRDVIYMTYDAAGKKNLYICNVCGEQWKSRN</sequence>
<accession>A0A6C0DJR0</accession>